<sequence length="133" mass="13932">MQSAQVIPTLARPSPAPFVYPPMIYWPYPSPPVSPTSYYGGGIPANAVAPPGPPMGGPGPIQGPPHPGAPHALVISQPGLPFSVSPNGDMLNLFQGFPEVFGLFGLLLSCMTILTVVDEMWVAVRQTRGQAPC</sequence>
<feature type="compositionally biased region" description="Pro residues" evidence="1">
    <location>
        <begin position="50"/>
        <end position="68"/>
    </location>
</feature>
<organism evidence="3 4">
    <name type="scientific">Megalurothrips usitatus</name>
    <name type="common">bean blossom thrips</name>
    <dbReference type="NCBI Taxonomy" id="439358"/>
    <lineage>
        <taxon>Eukaryota</taxon>
        <taxon>Metazoa</taxon>
        <taxon>Ecdysozoa</taxon>
        <taxon>Arthropoda</taxon>
        <taxon>Hexapoda</taxon>
        <taxon>Insecta</taxon>
        <taxon>Pterygota</taxon>
        <taxon>Neoptera</taxon>
        <taxon>Paraneoptera</taxon>
        <taxon>Thysanoptera</taxon>
        <taxon>Terebrantia</taxon>
        <taxon>Thripoidea</taxon>
        <taxon>Thripidae</taxon>
        <taxon>Megalurothrips</taxon>
    </lineage>
</organism>
<evidence type="ECO:0000256" key="1">
    <source>
        <dbReference type="SAM" id="MobiDB-lite"/>
    </source>
</evidence>
<dbReference type="Proteomes" id="UP001075354">
    <property type="component" value="Chromosome 6"/>
</dbReference>
<keyword evidence="2" id="KW-0812">Transmembrane</keyword>
<feature type="transmembrane region" description="Helical" evidence="2">
    <location>
        <begin position="100"/>
        <end position="117"/>
    </location>
</feature>
<accession>A0AAV7XPP5</accession>
<gene>
    <name evidence="3" type="ORF">ONE63_008779</name>
</gene>
<feature type="region of interest" description="Disordered" evidence="1">
    <location>
        <begin position="50"/>
        <end position="70"/>
    </location>
</feature>
<proteinExistence type="predicted"/>
<dbReference type="AlphaFoldDB" id="A0AAV7XPP5"/>
<name>A0AAV7XPP5_9NEOP</name>
<dbReference type="EMBL" id="JAPTSV010000006">
    <property type="protein sequence ID" value="KAJ1527254.1"/>
    <property type="molecule type" value="Genomic_DNA"/>
</dbReference>
<evidence type="ECO:0000313" key="4">
    <source>
        <dbReference type="Proteomes" id="UP001075354"/>
    </source>
</evidence>
<evidence type="ECO:0000256" key="2">
    <source>
        <dbReference type="SAM" id="Phobius"/>
    </source>
</evidence>
<keyword evidence="4" id="KW-1185">Reference proteome</keyword>
<comment type="caution">
    <text evidence="3">The sequence shown here is derived from an EMBL/GenBank/DDBJ whole genome shotgun (WGS) entry which is preliminary data.</text>
</comment>
<keyword evidence="2" id="KW-1133">Transmembrane helix</keyword>
<keyword evidence="2" id="KW-0472">Membrane</keyword>
<protein>
    <submittedName>
        <fullName evidence="3">Uncharacterized protein</fullName>
    </submittedName>
</protein>
<evidence type="ECO:0000313" key="3">
    <source>
        <dbReference type="EMBL" id="KAJ1527254.1"/>
    </source>
</evidence>
<reference evidence="3" key="1">
    <citation type="submission" date="2022-12" db="EMBL/GenBank/DDBJ databases">
        <title>Chromosome-level genome assembly of the bean flower thrips Megalurothrips usitatus.</title>
        <authorList>
            <person name="Ma L."/>
            <person name="Liu Q."/>
            <person name="Li H."/>
            <person name="Cai W."/>
        </authorList>
    </citation>
    <scope>NUCLEOTIDE SEQUENCE</scope>
    <source>
        <strain evidence="3">Cailab_2022a</strain>
    </source>
</reference>